<keyword evidence="2" id="KW-1185">Reference proteome</keyword>
<dbReference type="EMBL" id="CP109109">
    <property type="protein sequence ID" value="WSC01678.1"/>
    <property type="molecule type" value="Genomic_DNA"/>
</dbReference>
<reference evidence="1" key="1">
    <citation type="submission" date="2022-10" db="EMBL/GenBank/DDBJ databases">
        <title>The complete genomes of actinobacterial strains from the NBC collection.</title>
        <authorList>
            <person name="Joergensen T.S."/>
            <person name="Alvarez Arevalo M."/>
            <person name="Sterndorff E.B."/>
            <person name="Faurdal D."/>
            <person name="Vuksanovic O."/>
            <person name="Mourched A.-S."/>
            <person name="Charusanti P."/>
            <person name="Shaw S."/>
            <person name="Blin K."/>
            <person name="Weber T."/>
        </authorList>
    </citation>
    <scope>NUCLEOTIDE SEQUENCE</scope>
    <source>
        <strain evidence="1">NBC 01771</strain>
    </source>
</reference>
<gene>
    <name evidence="1" type="ORF">OG835_34830</name>
</gene>
<evidence type="ECO:0000313" key="1">
    <source>
        <dbReference type="EMBL" id="WSC01678.1"/>
    </source>
</evidence>
<accession>A0ACD4ZV67</accession>
<evidence type="ECO:0000313" key="2">
    <source>
        <dbReference type="Proteomes" id="UP001348369"/>
    </source>
</evidence>
<sequence length="93" mass="10699">MTMRRAIRFPGVVESHGMRIYETFTLHFERAAREVARLDGTPLLASVYVSRSSWDRWMVGDINGLPRQATCRVLEHLFGEPAEQLFARSAWSC</sequence>
<dbReference type="Proteomes" id="UP001348369">
    <property type="component" value="Chromosome"/>
</dbReference>
<protein>
    <submittedName>
        <fullName evidence="1">Uncharacterized protein</fullName>
    </submittedName>
</protein>
<name>A0ACD4ZV67_9ACTN</name>
<organism evidence="1 2">
    <name type="scientific">Streptomyces scopuliridis</name>
    <dbReference type="NCBI Taxonomy" id="452529"/>
    <lineage>
        <taxon>Bacteria</taxon>
        <taxon>Bacillati</taxon>
        <taxon>Actinomycetota</taxon>
        <taxon>Actinomycetes</taxon>
        <taxon>Kitasatosporales</taxon>
        <taxon>Streptomycetaceae</taxon>
        <taxon>Streptomyces</taxon>
    </lineage>
</organism>
<proteinExistence type="predicted"/>